<dbReference type="PROSITE" id="PS50207">
    <property type="entry name" value="CASPASE_P10"/>
    <property type="match status" value="1"/>
</dbReference>
<accession>A0A7R9AE19</accession>
<evidence type="ECO:0000313" key="5">
    <source>
        <dbReference type="EMBL" id="CAD7252316.1"/>
    </source>
</evidence>
<name>A0A7R9AE19_9CRUS</name>
<keyword evidence="6" id="KW-1185">Reference proteome</keyword>
<protein>
    <submittedName>
        <fullName evidence="5">Uncharacterized protein</fullName>
    </submittedName>
</protein>
<dbReference type="PANTHER" id="PTHR22576:SF41">
    <property type="entry name" value="CASPASE 14, APOPTOSIS-RELATED CYSTEINE PEPTIDASE"/>
    <property type="match status" value="1"/>
</dbReference>
<sequence>SQSPELEEHECLIVCFLSHGEEGGLLYARNKTFMEEELWRPFYGDECKAPVDKPKLFFIQACRGARVDDGVKSKLNSDCLSGDEHDGLAQNKEYHLPTHANILIAHAAYEGHVAFRNRRVESYFIYTLCEVFEKHSETLDALRMLTMVAGIMADDFKSRSSEISWEEKKQMPIIQSTLTKIAYLKPKSKS</sequence>
<dbReference type="GO" id="GO:0004197">
    <property type="term" value="F:cysteine-type endopeptidase activity"/>
    <property type="evidence" value="ECO:0007669"/>
    <property type="project" value="InterPro"/>
</dbReference>
<dbReference type="InterPro" id="IPR002138">
    <property type="entry name" value="Pept_C14_p10"/>
</dbReference>
<dbReference type="SMART" id="SM00115">
    <property type="entry name" value="CASc"/>
    <property type="match status" value="1"/>
</dbReference>
<evidence type="ECO:0000259" key="3">
    <source>
        <dbReference type="PROSITE" id="PS50207"/>
    </source>
</evidence>
<feature type="domain" description="Caspase family p10" evidence="3">
    <location>
        <begin position="92"/>
        <end position="186"/>
    </location>
</feature>
<dbReference type="Proteomes" id="UP000677054">
    <property type="component" value="Unassembled WGS sequence"/>
</dbReference>
<dbReference type="InterPro" id="IPR052039">
    <property type="entry name" value="Caspase-related_regulators"/>
</dbReference>
<feature type="non-terminal residue" evidence="5">
    <location>
        <position position="1"/>
    </location>
</feature>
<dbReference type="InterPro" id="IPR011600">
    <property type="entry name" value="Pept_C14_caspase"/>
</dbReference>
<dbReference type="GO" id="GO:0006508">
    <property type="term" value="P:proteolysis"/>
    <property type="evidence" value="ECO:0007669"/>
    <property type="project" value="InterPro"/>
</dbReference>
<gene>
    <name evidence="5" type="ORF">DSTB1V02_LOCUS12074</name>
</gene>
<dbReference type="PANTHER" id="PTHR22576">
    <property type="entry name" value="MUCOSA ASSOCIATED LYMPHOID TISSUE LYMPHOMA TRANSLOCATION PROTEIN 1/PARACASPASE"/>
    <property type="match status" value="1"/>
</dbReference>
<proteinExistence type="inferred from homology"/>
<dbReference type="PROSITE" id="PS50208">
    <property type="entry name" value="CASPASE_P20"/>
    <property type="match status" value="1"/>
</dbReference>
<evidence type="ECO:0000313" key="6">
    <source>
        <dbReference type="Proteomes" id="UP000677054"/>
    </source>
</evidence>
<feature type="non-terminal residue" evidence="5">
    <location>
        <position position="190"/>
    </location>
</feature>
<dbReference type="InterPro" id="IPR015917">
    <property type="entry name" value="Pept_C14A"/>
</dbReference>
<organism evidence="5">
    <name type="scientific">Darwinula stevensoni</name>
    <dbReference type="NCBI Taxonomy" id="69355"/>
    <lineage>
        <taxon>Eukaryota</taxon>
        <taxon>Metazoa</taxon>
        <taxon>Ecdysozoa</taxon>
        <taxon>Arthropoda</taxon>
        <taxon>Crustacea</taxon>
        <taxon>Oligostraca</taxon>
        <taxon>Ostracoda</taxon>
        <taxon>Podocopa</taxon>
        <taxon>Podocopida</taxon>
        <taxon>Darwinulocopina</taxon>
        <taxon>Darwinuloidea</taxon>
        <taxon>Darwinulidae</taxon>
        <taxon>Darwinula</taxon>
    </lineage>
</organism>
<feature type="domain" description="Caspase family p20" evidence="4">
    <location>
        <begin position="1"/>
        <end position="66"/>
    </location>
</feature>
<reference evidence="5" key="1">
    <citation type="submission" date="2020-11" db="EMBL/GenBank/DDBJ databases">
        <authorList>
            <person name="Tran Van P."/>
        </authorList>
    </citation>
    <scope>NUCLEOTIDE SEQUENCE</scope>
</reference>
<dbReference type="PROSITE" id="PS01122">
    <property type="entry name" value="CASPASE_CYS"/>
    <property type="match status" value="1"/>
</dbReference>
<dbReference type="EMBL" id="LR903827">
    <property type="protein sequence ID" value="CAD7252316.1"/>
    <property type="molecule type" value="Genomic_DNA"/>
</dbReference>
<dbReference type="AlphaFoldDB" id="A0A7R9AE19"/>
<evidence type="ECO:0000256" key="1">
    <source>
        <dbReference type="ARBA" id="ARBA00010134"/>
    </source>
</evidence>
<dbReference type="InterPro" id="IPR001309">
    <property type="entry name" value="Pept_C14_p20"/>
</dbReference>
<dbReference type="Gene3D" id="3.40.50.1460">
    <property type="match status" value="1"/>
</dbReference>
<comment type="similarity">
    <text evidence="1 2">Belongs to the peptidase C14A family.</text>
</comment>
<evidence type="ECO:0000256" key="2">
    <source>
        <dbReference type="RuleBase" id="RU003971"/>
    </source>
</evidence>
<dbReference type="EMBL" id="CAJPEV010004310">
    <property type="protein sequence ID" value="CAG0901556.1"/>
    <property type="molecule type" value="Genomic_DNA"/>
</dbReference>
<dbReference type="Pfam" id="PF00656">
    <property type="entry name" value="Peptidase_C14"/>
    <property type="match status" value="1"/>
</dbReference>
<dbReference type="InterPro" id="IPR033139">
    <property type="entry name" value="Caspase_cys_AS"/>
</dbReference>
<evidence type="ECO:0000259" key="4">
    <source>
        <dbReference type="PROSITE" id="PS50208"/>
    </source>
</evidence>
<dbReference type="SUPFAM" id="SSF52129">
    <property type="entry name" value="Caspase-like"/>
    <property type="match status" value="1"/>
</dbReference>
<dbReference type="InterPro" id="IPR029030">
    <property type="entry name" value="Caspase-like_dom_sf"/>
</dbReference>
<dbReference type="PRINTS" id="PR00376">
    <property type="entry name" value="IL1BCENZYME"/>
</dbReference>
<dbReference type="OrthoDB" id="6116485at2759"/>